<dbReference type="InterPro" id="IPR017824">
    <property type="entry name" value="Aminodeoxychorismate_lyase_IV"/>
</dbReference>
<keyword evidence="6 11" id="KW-0456">Lyase</keyword>
<dbReference type="InterPro" id="IPR043131">
    <property type="entry name" value="BCAT-like_N"/>
</dbReference>
<evidence type="ECO:0000256" key="2">
    <source>
        <dbReference type="ARBA" id="ARBA00009320"/>
    </source>
</evidence>
<dbReference type="InterPro" id="IPR043132">
    <property type="entry name" value="BCAT-like_C"/>
</dbReference>
<evidence type="ECO:0000256" key="8">
    <source>
        <dbReference type="ARBA" id="ARBA00035676"/>
    </source>
</evidence>
<comment type="similarity">
    <text evidence="2">Belongs to the class-IV pyridoxal-phosphate-dependent aminotransferase family.</text>
</comment>
<dbReference type="GO" id="GO:0046656">
    <property type="term" value="P:folic acid biosynthetic process"/>
    <property type="evidence" value="ECO:0007669"/>
    <property type="project" value="UniProtKB-KW"/>
</dbReference>
<comment type="caution">
    <text evidence="11">The sequence shown here is derived from an EMBL/GenBank/DDBJ whole genome shotgun (WGS) entry which is preliminary data.</text>
</comment>
<evidence type="ECO:0000256" key="7">
    <source>
        <dbReference type="ARBA" id="ARBA00035633"/>
    </source>
</evidence>
<dbReference type="SUPFAM" id="SSF56752">
    <property type="entry name" value="D-aminoacid aminotransferase-like PLP-dependent enzymes"/>
    <property type="match status" value="1"/>
</dbReference>
<dbReference type="PANTHER" id="PTHR42743">
    <property type="entry name" value="AMINO-ACID AMINOTRANSFERASE"/>
    <property type="match status" value="1"/>
</dbReference>
<dbReference type="AlphaFoldDB" id="A0A371K1Y2"/>
<dbReference type="EC" id="4.1.3.38" evidence="8 10"/>
<dbReference type="InterPro" id="IPR001544">
    <property type="entry name" value="Aminotrans_IV"/>
</dbReference>
<organism evidence="11 12">
    <name type="scientific">Lysobacter silvisoli</name>
    <dbReference type="NCBI Taxonomy" id="2293254"/>
    <lineage>
        <taxon>Bacteria</taxon>
        <taxon>Pseudomonadati</taxon>
        <taxon>Pseudomonadota</taxon>
        <taxon>Gammaproteobacteria</taxon>
        <taxon>Lysobacterales</taxon>
        <taxon>Lysobacteraceae</taxon>
        <taxon>Lysobacter</taxon>
    </lineage>
</organism>
<keyword evidence="12" id="KW-1185">Reference proteome</keyword>
<reference evidence="11 12" key="1">
    <citation type="submission" date="2018-08" db="EMBL/GenBank/DDBJ databases">
        <title>Lysobacter sp. zong2l5, whole genome shotgun sequence.</title>
        <authorList>
            <person name="Zhang X."/>
            <person name="Feng G."/>
            <person name="Zhu H."/>
        </authorList>
    </citation>
    <scope>NUCLEOTIDE SEQUENCE [LARGE SCALE GENOMIC DNA]</scope>
    <source>
        <strain evidence="12">zong2l5</strain>
    </source>
</reference>
<evidence type="ECO:0000256" key="6">
    <source>
        <dbReference type="ARBA" id="ARBA00023239"/>
    </source>
</evidence>
<name>A0A371K1Y2_9GAMM</name>
<dbReference type="GO" id="GO:0008696">
    <property type="term" value="F:4-amino-4-deoxychorismate lyase activity"/>
    <property type="evidence" value="ECO:0007669"/>
    <property type="project" value="UniProtKB-UniRule"/>
</dbReference>
<evidence type="ECO:0000313" key="11">
    <source>
        <dbReference type="EMBL" id="RDZ27943.1"/>
    </source>
</evidence>
<evidence type="ECO:0000256" key="4">
    <source>
        <dbReference type="ARBA" id="ARBA00022898"/>
    </source>
</evidence>
<accession>A0A371K1Y2</accession>
<evidence type="ECO:0000256" key="9">
    <source>
        <dbReference type="ARBA" id="ARBA00049529"/>
    </source>
</evidence>
<sequence length="279" mass="29996">MRLRVYVGEREADGVPPNDRGMAYGDGLFETLRAHRGELPWWDAHWARLQRGAARLRLPLPAQAQAHAQARELLAGEDAVLKLLVSRGAGGRGYAPPAQAVPTWQLSVHALPPASAAGLNLRWCQTRLAAPSALAGLKHCNRLEQVLARGEWNEAGIDEGLMRDGDGWVVSATAANVFVLRDDRWLTPDISRCGVAGVCRGWLLQTLGEQAGETSTLSQHQLETADAVFLCNAVRGILPVARLGERVWRPHPAVAGLQRRLAAAHPAFAAAAPAGPEVS</sequence>
<dbReference type="Gene3D" id="3.20.10.10">
    <property type="entry name" value="D-amino Acid Aminotransferase, subunit A, domain 2"/>
    <property type="match status" value="1"/>
</dbReference>
<evidence type="ECO:0000313" key="12">
    <source>
        <dbReference type="Proteomes" id="UP000264492"/>
    </source>
</evidence>
<evidence type="ECO:0000256" key="3">
    <source>
        <dbReference type="ARBA" id="ARBA00011738"/>
    </source>
</evidence>
<comment type="subunit">
    <text evidence="3">Homodimer.</text>
</comment>
<dbReference type="OrthoDB" id="9805628at2"/>
<dbReference type="GO" id="GO:0030170">
    <property type="term" value="F:pyridoxal phosphate binding"/>
    <property type="evidence" value="ECO:0007669"/>
    <property type="project" value="InterPro"/>
</dbReference>
<comment type="cofactor">
    <cofactor evidence="1">
        <name>pyridoxal 5'-phosphate</name>
        <dbReference type="ChEBI" id="CHEBI:597326"/>
    </cofactor>
</comment>
<dbReference type="EMBL" id="QTSU01000001">
    <property type="protein sequence ID" value="RDZ27943.1"/>
    <property type="molecule type" value="Genomic_DNA"/>
</dbReference>
<dbReference type="Gene3D" id="3.30.470.10">
    <property type="match status" value="1"/>
</dbReference>
<dbReference type="GO" id="GO:0008153">
    <property type="term" value="P:4-aminobenzoate biosynthetic process"/>
    <property type="evidence" value="ECO:0007669"/>
    <property type="project" value="UniProtKB-UniRule"/>
</dbReference>
<dbReference type="GO" id="GO:0005829">
    <property type="term" value="C:cytosol"/>
    <property type="evidence" value="ECO:0007669"/>
    <property type="project" value="TreeGrafter"/>
</dbReference>
<dbReference type="NCBIfam" id="TIGR03461">
    <property type="entry name" value="pabC_Proteo"/>
    <property type="match status" value="1"/>
</dbReference>
<dbReference type="Pfam" id="PF01063">
    <property type="entry name" value="Aminotran_4"/>
    <property type="match status" value="1"/>
</dbReference>
<dbReference type="InterPro" id="IPR036038">
    <property type="entry name" value="Aminotransferase-like"/>
</dbReference>
<dbReference type="RefSeq" id="WP_115857385.1">
    <property type="nucleotide sequence ID" value="NZ_QTSU01000001.1"/>
</dbReference>
<keyword evidence="4" id="KW-0663">Pyridoxal phosphate</keyword>
<dbReference type="Proteomes" id="UP000264492">
    <property type="component" value="Unassembled WGS sequence"/>
</dbReference>
<comment type="catalytic activity">
    <reaction evidence="9">
        <text>4-amino-4-deoxychorismate = 4-aminobenzoate + pyruvate + H(+)</text>
        <dbReference type="Rhea" id="RHEA:16201"/>
        <dbReference type="ChEBI" id="CHEBI:15361"/>
        <dbReference type="ChEBI" id="CHEBI:15378"/>
        <dbReference type="ChEBI" id="CHEBI:17836"/>
        <dbReference type="ChEBI" id="CHEBI:58406"/>
        <dbReference type="EC" id="4.1.3.38"/>
    </reaction>
</comment>
<evidence type="ECO:0000256" key="5">
    <source>
        <dbReference type="ARBA" id="ARBA00022909"/>
    </source>
</evidence>
<proteinExistence type="inferred from homology"/>
<comment type="pathway">
    <text evidence="7">Cofactor biosynthesis; tetrahydrofolate biosynthesis; 4-aminobenzoate from chorismate: step 2/2.</text>
</comment>
<dbReference type="InterPro" id="IPR050571">
    <property type="entry name" value="Class-IV_PLP-Dep_Aminotrnsfr"/>
</dbReference>
<dbReference type="PANTHER" id="PTHR42743:SF2">
    <property type="entry name" value="AMINODEOXYCHORISMATE LYASE"/>
    <property type="match status" value="1"/>
</dbReference>
<keyword evidence="5" id="KW-0289">Folate biosynthesis</keyword>
<evidence type="ECO:0000256" key="1">
    <source>
        <dbReference type="ARBA" id="ARBA00001933"/>
    </source>
</evidence>
<evidence type="ECO:0000256" key="10">
    <source>
        <dbReference type="NCBIfam" id="TIGR03461"/>
    </source>
</evidence>
<dbReference type="CDD" id="cd01559">
    <property type="entry name" value="ADCL_like"/>
    <property type="match status" value="1"/>
</dbReference>
<gene>
    <name evidence="11" type="primary">pabC</name>
    <name evidence="11" type="ORF">DX914_01955</name>
</gene>
<protein>
    <recommendedName>
        <fullName evidence="8 10">Aminodeoxychorismate lyase</fullName>
        <ecNumber evidence="8 10">4.1.3.38</ecNumber>
    </recommendedName>
</protein>